<proteinExistence type="predicted"/>
<keyword evidence="1" id="KW-1133">Transmembrane helix</keyword>
<dbReference type="Proteomes" id="UP000317369">
    <property type="component" value="Chromosome"/>
</dbReference>
<evidence type="ECO:0000313" key="2">
    <source>
        <dbReference type="EMBL" id="QDU34114.1"/>
    </source>
</evidence>
<dbReference type="AlphaFoldDB" id="A0A517YV65"/>
<protein>
    <submittedName>
        <fullName evidence="2">Uncharacterized protein</fullName>
    </submittedName>
</protein>
<gene>
    <name evidence="2" type="ORF">KS4_21760</name>
</gene>
<keyword evidence="1" id="KW-0472">Membrane</keyword>
<name>A0A517YV65_9BACT</name>
<sequence length="181" mass="20495">MIVLPTLLTVLVVVLNTFYGYFDDFHRILMLCIAICLMLSYSGGVIFFMFVAPVFASRDMFLAYPRTPKSIARSYSLAPCYLGYVSCFAGGFIVIFFILLLFYDAVYDGDWKIITVGFGLILCGLIYIAITTPIRRWLIKRFKRTIADRQLCFECGYDLRGNESALACPECGEKVLKADDV</sequence>
<evidence type="ECO:0000313" key="3">
    <source>
        <dbReference type="Proteomes" id="UP000317369"/>
    </source>
</evidence>
<feature type="transmembrane region" description="Helical" evidence="1">
    <location>
        <begin position="113"/>
        <end position="134"/>
    </location>
</feature>
<organism evidence="2 3">
    <name type="scientific">Poriferisphaera corsica</name>
    <dbReference type="NCBI Taxonomy" id="2528020"/>
    <lineage>
        <taxon>Bacteria</taxon>
        <taxon>Pseudomonadati</taxon>
        <taxon>Planctomycetota</taxon>
        <taxon>Phycisphaerae</taxon>
        <taxon>Phycisphaerales</taxon>
        <taxon>Phycisphaeraceae</taxon>
        <taxon>Poriferisphaera</taxon>
    </lineage>
</organism>
<feature type="transmembrane region" description="Helical" evidence="1">
    <location>
        <begin position="7"/>
        <end position="22"/>
    </location>
</feature>
<dbReference type="EMBL" id="CP036425">
    <property type="protein sequence ID" value="QDU34114.1"/>
    <property type="molecule type" value="Genomic_DNA"/>
</dbReference>
<feature type="transmembrane region" description="Helical" evidence="1">
    <location>
        <begin position="77"/>
        <end position="101"/>
    </location>
</feature>
<reference evidence="2 3" key="1">
    <citation type="submission" date="2019-02" db="EMBL/GenBank/DDBJ databases">
        <title>Deep-cultivation of Planctomycetes and their phenomic and genomic characterization uncovers novel biology.</title>
        <authorList>
            <person name="Wiegand S."/>
            <person name="Jogler M."/>
            <person name="Boedeker C."/>
            <person name="Pinto D."/>
            <person name="Vollmers J."/>
            <person name="Rivas-Marin E."/>
            <person name="Kohn T."/>
            <person name="Peeters S.H."/>
            <person name="Heuer A."/>
            <person name="Rast P."/>
            <person name="Oberbeckmann S."/>
            <person name="Bunk B."/>
            <person name="Jeske O."/>
            <person name="Meyerdierks A."/>
            <person name="Storesund J.E."/>
            <person name="Kallscheuer N."/>
            <person name="Luecker S."/>
            <person name="Lage O.M."/>
            <person name="Pohl T."/>
            <person name="Merkel B.J."/>
            <person name="Hornburger P."/>
            <person name="Mueller R.-W."/>
            <person name="Bruemmer F."/>
            <person name="Labrenz M."/>
            <person name="Spormann A.M."/>
            <person name="Op den Camp H."/>
            <person name="Overmann J."/>
            <person name="Amann R."/>
            <person name="Jetten M.S.M."/>
            <person name="Mascher T."/>
            <person name="Medema M.H."/>
            <person name="Devos D.P."/>
            <person name="Kaster A.-K."/>
            <person name="Ovreas L."/>
            <person name="Rohde M."/>
            <person name="Galperin M.Y."/>
            <person name="Jogler C."/>
        </authorList>
    </citation>
    <scope>NUCLEOTIDE SEQUENCE [LARGE SCALE GENOMIC DNA]</scope>
    <source>
        <strain evidence="2 3">KS4</strain>
    </source>
</reference>
<accession>A0A517YV65</accession>
<keyword evidence="1" id="KW-0812">Transmembrane</keyword>
<keyword evidence="3" id="KW-1185">Reference proteome</keyword>
<feature type="transmembrane region" description="Helical" evidence="1">
    <location>
        <begin position="28"/>
        <end position="56"/>
    </location>
</feature>
<dbReference type="KEGG" id="pcor:KS4_21760"/>
<evidence type="ECO:0000256" key="1">
    <source>
        <dbReference type="SAM" id="Phobius"/>
    </source>
</evidence>